<dbReference type="SUPFAM" id="SSF56935">
    <property type="entry name" value="Porins"/>
    <property type="match status" value="1"/>
</dbReference>
<gene>
    <name evidence="3" type="ORF">EVA68_01585</name>
</gene>
<organism evidence="3 4">
    <name type="scientific">OM182 bacterium</name>
    <dbReference type="NCBI Taxonomy" id="2510334"/>
    <lineage>
        <taxon>Bacteria</taxon>
        <taxon>Pseudomonadati</taxon>
        <taxon>Pseudomonadota</taxon>
        <taxon>Gammaproteobacteria</taxon>
        <taxon>OMG group</taxon>
        <taxon>OM182 clade</taxon>
    </lineage>
</organism>
<keyword evidence="1" id="KW-0175">Coiled coil</keyword>
<evidence type="ECO:0000313" key="3">
    <source>
        <dbReference type="EMBL" id="RZO77307.1"/>
    </source>
</evidence>
<comment type="caution">
    <text evidence="3">The sequence shown here is derived from an EMBL/GenBank/DDBJ whole genome shotgun (WGS) entry which is preliminary data.</text>
</comment>
<evidence type="ECO:0008006" key="5">
    <source>
        <dbReference type="Google" id="ProtNLM"/>
    </source>
</evidence>
<evidence type="ECO:0000256" key="1">
    <source>
        <dbReference type="SAM" id="Coils"/>
    </source>
</evidence>
<feature type="signal peptide" evidence="2">
    <location>
        <begin position="1"/>
        <end position="23"/>
    </location>
</feature>
<feature type="chain" id="PRO_5021897324" description="Porin" evidence="2">
    <location>
        <begin position="24"/>
        <end position="397"/>
    </location>
</feature>
<dbReference type="EMBL" id="SHAG01000003">
    <property type="protein sequence ID" value="RZO77307.1"/>
    <property type="molecule type" value="Genomic_DNA"/>
</dbReference>
<evidence type="ECO:0000256" key="2">
    <source>
        <dbReference type="SAM" id="SignalP"/>
    </source>
</evidence>
<protein>
    <recommendedName>
        <fullName evidence="5">Porin</fullName>
    </recommendedName>
</protein>
<sequence>MFLTFFRLTLITCLSIAANLAAADEIQQVKTELLSLLERIEALEDENNQLKAVSSNFTSNNKIDVKGDLRYRYEDIQTEGKPGRERSRVRARISGVANPTKDIEIGIGLASGGSDPTSTNQTLGNGGTSKGVVLDLAYFSWKMGNGVGVIGGKFKNVFYRPEKNTMMWDGDYNPEGLAVTYNRGPIFINTGLNWLESDAKVDKPIAMLGAQIGYSTEINSSALTIGAGFYDFPVKGRTVFRGDNDDFFGNSFMCTDSEALLGCKYNYDYEEIEVFVHLKTSLANQPTTFYADYVHNKAATDLNTGFEAGLIIGKASEPASWQFGYSYRDLEADAVFGAVGDSDVGGGGTDVKGHVLKGKFAINKTWKLALTYFDNKKDMSGKNQNYDRFQIDTEFKF</sequence>
<evidence type="ECO:0000313" key="4">
    <source>
        <dbReference type="Proteomes" id="UP000316199"/>
    </source>
</evidence>
<keyword evidence="2" id="KW-0732">Signal</keyword>
<name>A0A520S497_9GAMM</name>
<proteinExistence type="predicted"/>
<dbReference type="Pfam" id="PF16930">
    <property type="entry name" value="Porin_5"/>
    <property type="match status" value="2"/>
</dbReference>
<dbReference type="Proteomes" id="UP000316199">
    <property type="component" value="Unassembled WGS sequence"/>
</dbReference>
<dbReference type="InterPro" id="IPR032638">
    <property type="entry name" value="Porin_5"/>
</dbReference>
<accession>A0A520S497</accession>
<feature type="coiled-coil region" evidence="1">
    <location>
        <begin position="26"/>
        <end position="60"/>
    </location>
</feature>
<reference evidence="3 4" key="1">
    <citation type="submission" date="2019-02" db="EMBL/GenBank/DDBJ databases">
        <title>Prokaryotic population dynamics and viral predation in marine succession experiment using metagenomics: the confinement effect.</title>
        <authorList>
            <person name="Haro-Moreno J.M."/>
            <person name="Rodriguez-Valera F."/>
            <person name="Lopez-Perez M."/>
        </authorList>
    </citation>
    <scope>NUCLEOTIDE SEQUENCE [LARGE SCALE GENOMIC DNA]</scope>
    <source>
        <strain evidence="3">MED-G157</strain>
    </source>
</reference>
<dbReference type="AlphaFoldDB" id="A0A520S497"/>